<reference evidence="4" key="1">
    <citation type="journal article" date="2011" name="Stand. Genomic Sci.">
        <title>Genome sequence of the filamentous, gliding Thiothrix nivea neotype strain (JP2(T)).</title>
        <authorList>
            <person name="Lapidus A."/>
            <person name="Nolan M."/>
            <person name="Lucas S."/>
            <person name="Glavina Del Rio T."/>
            <person name="Tice H."/>
            <person name="Cheng J.F."/>
            <person name="Tapia R."/>
            <person name="Han C."/>
            <person name="Goodwin L."/>
            <person name="Pitluck S."/>
            <person name="Liolios K."/>
            <person name="Pagani I."/>
            <person name="Ivanova N."/>
            <person name="Huntemann M."/>
            <person name="Mavromatis K."/>
            <person name="Mikhailova N."/>
            <person name="Pati A."/>
            <person name="Chen A."/>
            <person name="Palaniappan K."/>
            <person name="Land M."/>
            <person name="Brambilla E.M."/>
            <person name="Rohde M."/>
            <person name="Abt B."/>
            <person name="Verbarg S."/>
            <person name="Goker M."/>
            <person name="Bristow J."/>
            <person name="Eisen J.A."/>
            <person name="Markowitz V."/>
            <person name="Hugenholtz P."/>
            <person name="Kyrpides N.C."/>
            <person name="Klenk H.P."/>
            <person name="Woyke T."/>
        </authorList>
    </citation>
    <scope>NUCLEOTIDE SEQUENCE [LARGE SCALE GENOMIC DNA]</scope>
    <source>
        <strain evidence="4">ATCC 35100 / DSM 5205 / JP2</strain>
    </source>
</reference>
<dbReference type="RefSeq" id="WP_002706570.1">
    <property type="nucleotide sequence ID" value="NZ_JH651383.1"/>
</dbReference>
<name>A0A656HJ58_THINJ</name>
<dbReference type="Pfam" id="PF20042">
    <property type="entry name" value="DUF6444"/>
    <property type="match status" value="1"/>
</dbReference>
<dbReference type="AlphaFoldDB" id="A0A656HJ58"/>
<evidence type="ECO:0000259" key="2">
    <source>
        <dbReference type="Pfam" id="PF20042"/>
    </source>
</evidence>
<dbReference type="Proteomes" id="UP000005317">
    <property type="component" value="Unassembled WGS sequence"/>
</dbReference>
<protein>
    <recommendedName>
        <fullName evidence="2">DUF6444 domain-containing protein</fullName>
    </recommendedName>
</protein>
<feature type="domain" description="DUF6444" evidence="2">
    <location>
        <begin position="26"/>
        <end position="98"/>
    </location>
</feature>
<feature type="compositionally biased region" description="Low complexity" evidence="1">
    <location>
        <begin position="59"/>
        <end position="72"/>
    </location>
</feature>
<evidence type="ECO:0000313" key="4">
    <source>
        <dbReference type="Proteomes" id="UP000005317"/>
    </source>
</evidence>
<gene>
    <name evidence="3" type="ORF">Thini_0063</name>
</gene>
<evidence type="ECO:0000256" key="1">
    <source>
        <dbReference type="SAM" id="MobiDB-lite"/>
    </source>
</evidence>
<sequence>MPALAHPLPTTLDEAHQLIVRQQERIAGLEKQAARVVVLEQQVETLQKQLEELVAKLGSSSRNSSKPPSSDSPEQRAARPNARGVAARMAGNPAIHATNGRYIPPNK</sequence>
<dbReference type="EMBL" id="JH651383">
    <property type="protein sequence ID" value="EIJ37011.1"/>
    <property type="molecule type" value="Genomic_DNA"/>
</dbReference>
<keyword evidence="4" id="KW-1185">Reference proteome</keyword>
<evidence type="ECO:0000313" key="3">
    <source>
        <dbReference type="EMBL" id="EIJ37011.1"/>
    </source>
</evidence>
<feature type="region of interest" description="Disordered" evidence="1">
    <location>
        <begin position="56"/>
        <end position="107"/>
    </location>
</feature>
<accession>A0A656HJ58</accession>
<dbReference type="InterPro" id="IPR045618">
    <property type="entry name" value="DUF6444"/>
</dbReference>
<proteinExistence type="predicted"/>
<organism evidence="3 4">
    <name type="scientific">Thiothrix nivea (strain ATCC 35100 / DSM 5205 / JP2)</name>
    <dbReference type="NCBI Taxonomy" id="870187"/>
    <lineage>
        <taxon>Bacteria</taxon>
        <taxon>Pseudomonadati</taxon>
        <taxon>Pseudomonadota</taxon>
        <taxon>Gammaproteobacteria</taxon>
        <taxon>Thiotrichales</taxon>
        <taxon>Thiotrichaceae</taxon>
        <taxon>Thiothrix</taxon>
    </lineage>
</organism>